<dbReference type="GeneID" id="41978762"/>
<feature type="region of interest" description="Disordered" evidence="1">
    <location>
        <begin position="313"/>
        <end position="379"/>
    </location>
</feature>
<name>A0A507BQ68_9PEZI</name>
<comment type="caution">
    <text evidence="2">The sequence shown here is derived from an EMBL/GenBank/DDBJ whole genome shotgun (WGS) entry which is preliminary data.</text>
</comment>
<gene>
    <name evidence="2" type="ORF">E0L32_011315</name>
</gene>
<dbReference type="InParanoid" id="A0A507BQ68"/>
<dbReference type="RefSeq" id="XP_031000709.1">
    <property type="nucleotide sequence ID" value="XM_031134031.1"/>
</dbReference>
<dbReference type="Proteomes" id="UP000319257">
    <property type="component" value="Unassembled WGS sequence"/>
</dbReference>
<proteinExistence type="predicted"/>
<protein>
    <submittedName>
        <fullName evidence="2">Uncharacterized protein</fullName>
    </submittedName>
</protein>
<organism evidence="2 3">
    <name type="scientific">Thyridium curvatum</name>
    <dbReference type="NCBI Taxonomy" id="1093900"/>
    <lineage>
        <taxon>Eukaryota</taxon>
        <taxon>Fungi</taxon>
        <taxon>Dikarya</taxon>
        <taxon>Ascomycota</taxon>
        <taxon>Pezizomycotina</taxon>
        <taxon>Sordariomycetes</taxon>
        <taxon>Sordariomycetidae</taxon>
        <taxon>Thyridiales</taxon>
        <taxon>Thyridiaceae</taxon>
        <taxon>Thyridium</taxon>
    </lineage>
</organism>
<dbReference type="EMBL" id="SKBQ01000103">
    <property type="protein sequence ID" value="TPX18998.1"/>
    <property type="molecule type" value="Genomic_DNA"/>
</dbReference>
<feature type="compositionally biased region" description="Polar residues" evidence="1">
    <location>
        <begin position="348"/>
        <end position="367"/>
    </location>
</feature>
<dbReference type="AlphaFoldDB" id="A0A507BQ68"/>
<feature type="region of interest" description="Disordered" evidence="1">
    <location>
        <begin position="249"/>
        <end position="276"/>
    </location>
</feature>
<evidence type="ECO:0000256" key="1">
    <source>
        <dbReference type="SAM" id="MobiDB-lite"/>
    </source>
</evidence>
<sequence>MSPSSMSLPIRQRPTTNGDISAMMDLLQSKLTESPAEIVLTKDEVRQVVDQLKNQGKIAAELSQVKEDLKEIRFFTRFVNLSLDTLFPASTPPSSQVYNRKLVPDTSPSRYGDYAKEIWTDMKASNRKEDYDDNIKLPQRPATAVHRLSMGDGESRSSFHTAFSLAASNLKPSVQFETASVAVEAYAARNVACHAPIEDLRAAKDFIALTNLVERDLGDLVDCLPDSQSAKLKEWKSILGYFQAKTAPLSNAESSESEDADPMQSSSDKNNLHSSEEAIVQPKEPYIKHEALINMPPSTAEFLFEQSHFASWPQYPSQSKSSLPKDRRRGPSDPFPDVAGSKRKWSEDISSTPASPTKRQRVSQDGGQMSRAPGEREFHSAVDTVRMRLIKLREGPSFNLPAAVQVVGKVDEAAKRVIEEELSEAERRATAAGHDA</sequence>
<evidence type="ECO:0000313" key="2">
    <source>
        <dbReference type="EMBL" id="TPX18998.1"/>
    </source>
</evidence>
<reference evidence="2 3" key="1">
    <citation type="submission" date="2019-06" db="EMBL/GenBank/DDBJ databases">
        <title>Draft genome sequence of the filamentous fungus Phialemoniopsis curvata isolated from diesel fuel.</title>
        <authorList>
            <person name="Varaljay V.A."/>
            <person name="Lyon W.J."/>
            <person name="Crouch A.L."/>
            <person name="Drake C.E."/>
            <person name="Hollomon J.M."/>
            <person name="Nadeau L.J."/>
            <person name="Nunn H.S."/>
            <person name="Stevenson B.S."/>
            <person name="Bojanowski C.L."/>
            <person name="Crookes-Goodson W.J."/>
        </authorList>
    </citation>
    <scope>NUCLEOTIDE SEQUENCE [LARGE SCALE GENOMIC DNA]</scope>
    <source>
        <strain evidence="2 3">D216</strain>
    </source>
</reference>
<keyword evidence="3" id="KW-1185">Reference proteome</keyword>
<evidence type="ECO:0000313" key="3">
    <source>
        <dbReference type="Proteomes" id="UP000319257"/>
    </source>
</evidence>
<accession>A0A507BQ68</accession>